<dbReference type="InterPro" id="IPR057661">
    <property type="entry name" value="RsdA/BaiN/AoA(So)_Rossmann"/>
</dbReference>
<evidence type="ECO:0000313" key="6">
    <source>
        <dbReference type="EMBL" id="QUW03015.1"/>
    </source>
</evidence>
<dbReference type="InterPro" id="IPR036188">
    <property type="entry name" value="FAD/NAD-bd_sf"/>
</dbReference>
<accession>A0ABX8BD49</accession>
<feature type="domain" description="RsdA/BaiN/AoA(So)-like Rossmann fold-like" evidence="4">
    <location>
        <begin position="7"/>
        <end position="406"/>
    </location>
</feature>
<organism evidence="6 7">
    <name type="scientific">Chloracidobacterium validum</name>
    <dbReference type="NCBI Taxonomy" id="2821543"/>
    <lineage>
        <taxon>Bacteria</taxon>
        <taxon>Pseudomonadati</taxon>
        <taxon>Acidobacteriota</taxon>
        <taxon>Terriglobia</taxon>
        <taxon>Terriglobales</taxon>
        <taxon>Acidobacteriaceae</taxon>
        <taxon>Chloracidobacterium</taxon>
    </lineage>
</organism>
<evidence type="ECO:0000256" key="1">
    <source>
        <dbReference type="ARBA" id="ARBA00001974"/>
    </source>
</evidence>
<dbReference type="Pfam" id="PF22780">
    <property type="entry name" value="HI0933_like_1st"/>
    <property type="match status" value="1"/>
</dbReference>
<dbReference type="PANTHER" id="PTHR42887:SF2">
    <property type="entry name" value="OS12G0638800 PROTEIN"/>
    <property type="match status" value="1"/>
</dbReference>
<dbReference type="PRINTS" id="PR00368">
    <property type="entry name" value="FADPNR"/>
</dbReference>
<dbReference type="Gene3D" id="3.50.50.60">
    <property type="entry name" value="FAD/NAD(P)-binding domain"/>
    <property type="match status" value="1"/>
</dbReference>
<evidence type="ECO:0000259" key="5">
    <source>
        <dbReference type="Pfam" id="PF22780"/>
    </source>
</evidence>
<dbReference type="InterPro" id="IPR004792">
    <property type="entry name" value="BaiN-like"/>
</dbReference>
<feature type="domain" description="RsdA/BaiN/AoA(So)-like insert" evidence="5">
    <location>
        <begin position="194"/>
        <end position="352"/>
    </location>
</feature>
<dbReference type="SUPFAM" id="SSF160996">
    <property type="entry name" value="HI0933 insert domain-like"/>
    <property type="match status" value="1"/>
</dbReference>
<evidence type="ECO:0000256" key="2">
    <source>
        <dbReference type="ARBA" id="ARBA00022630"/>
    </source>
</evidence>
<dbReference type="PRINTS" id="PR00411">
    <property type="entry name" value="PNDRDTASEI"/>
</dbReference>
<protein>
    <submittedName>
        <fullName evidence="6">Aminoacetone oxidase family FAD-binding enzyme</fullName>
    </submittedName>
</protein>
<keyword evidence="3" id="KW-0274">FAD</keyword>
<dbReference type="InterPro" id="IPR023166">
    <property type="entry name" value="BaiN-like_dom_sf"/>
</dbReference>
<dbReference type="Gene3D" id="1.10.8.260">
    <property type="entry name" value="HI0933 insert domain-like"/>
    <property type="match status" value="1"/>
</dbReference>
<comment type="cofactor">
    <cofactor evidence="1">
        <name>FAD</name>
        <dbReference type="ChEBI" id="CHEBI:57692"/>
    </cofactor>
</comment>
<dbReference type="RefSeq" id="WP_211428906.1">
    <property type="nucleotide sequence ID" value="NZ_CP072648.1"/>
</dbReference>
<reference evidence="6 7" key="1">
    <citation type="submission" date="2021-03" db="EMBL/GenBank/DDBJ databases">
        <title>Genomic and phenotypic characterization of Chloracidobacterium isolates provides evidence for multiple species.</title>
        <authorList>
            <person name="Saini M.K."/>
            <person name="Costas A.M.G."/>
            <person name="Tank M."/>
            <person name="Bryant D.A."/>
        </authorList>
    </citation>
    <scope>NUCLEOTIDE SEQUENCE [LARGE SCALE GENOMIC DNA]</scope>
    <source>
        <strain evidence="6 7">BV2-C</strain>
    </source>
</reference>
<keyword evidence="7" id="KW-1185">Reference proteome</keyword>
<dbReference type="PANTHER" id="PTHR42887">
    <property type="entry name" value="OS12G0638800 PROTEIN"/>
    <property type="match status" value="1"/>
</dbReference>
<dbReference type="Pfam" id="PF03486">
    <property type="entry name" value="HI0933_like"/>
    <property type="match status" value="1"/>
</dbReference>
<keyword evidence="2" id="KW-0285">Flavoprotein</keyword>
<dbReference type="EMBL" id="CP072648">
    <property type="protein sequence ID" value="QUW03015.1"/>
    <property type="molecule type" value="Genomic_DNA"/>
</dbReference>
<dbReference type="InterPro" id="IPR055178">
    <property type="entry name" value="RsdA/BaiN/AoA(So)-like_dom"/>
</dbReference>
<name>A0ABX8BD49_9BACT</name>
<evidence type="ECO:0000259" key="4">
    <source>
        <dbReference type="Pfam" id="PF03486"/>
    </source>
</evidence>
<proteinExistence type="predicted"/>
<gene>
    <name evidence="6" type="ORF">J8C06_00790</name>
</gene>
<evidence type="ECO:0000256" key="3">
    <source>
        <dbReference type="ARBA" id="ARBA00022827"/>
    </source>
</evidence>
<dbReference type="SUPFAM" id="SSF51905">
    <property type="entry name" value="FAD/NAD(P)-binding domain"/>
    <property type="match status" value="1"/>
</dbReference>
<dbReference type="NCBIfam" id="TIGR00275">
    <property type="entry name" value="aminoacetone oxidase family FAD-binding enzyme"/>
    <property type="match status" value="1"/>
</dbReference>
<dbReference type="Proteomes" id="UP000676506">
    <property type="component" value="Chromosome 1"/>
</dbReference>
<dbReference type="Gene3D" id="2.40.30.10">
    <property type="entry name" value="Translation factors"/>
    <property type="match status" value="1"/>
</dbReference>
<evidence type="ECO:0000313" key="7">
    <source>
        <dbReference type="Proteomes" id="UP000676506"/>
    </source>
</evidence>
<sequence>MARWDADIVIVGAGAAGLMAGIWAGRTAPRTRIVALDGAQRLGAKILVAGGGRCNVTHERVTATDFAGSPPEAIRRVLRRFDVAAVVAFFEALGVRLKREASGKLFPATDQARTIRDALLKAAADAGVDCSHPRRVEAIRRADDGFLVCGNWGALTARHVILATGGKSLPKSGSDGHGYRLAAALGHTVTSTFPALVPLVLPPDHPLCALGGITTPATLRVRSGPGKTLASATGSLLCTHFGLSGPVALDMSRHWLAARLADPAAHLVINWLPALPDADVEQSLQTLGRSTVLRFLSERLPERLARSLLLLAEVMPTRTGAQLTRAERRALVSVLTQWVAPVIGDRGFTYAETTAGGVPLRELDLARMASRRCPGLYLCGEICDVDGRIGGFNFQWAWSSGYVAGVAAAQAVLADTAHGSSNNS</sequence>